<sequence length="269" mass="29696">MNTFFSRCKRLSFSRVFAGLFFLTFVLLGNLSSAQQTGVNTRTPHPSAAIDLQSVDKGILAPRLSTIQKEAVVNPAEGLVVYDTDLKAYTFFNGTQWVLPEVDFTFPDRAYAIVAYPRTESRTDGGVNNVETNLKFQPLTVSPASIVKESGDGILSLSGNRLIFNQAGRYLIRVSGDFFKIAPLYSANLKGRIIISREENTANLINTFFHLPSVSSARSSRVNVTVENMAAGDALYLLVKKDRFESADATEARAAWDQMLLEIELLPDP</sequence>
<keyword evidence="2" id="KW-1185">Reference proteome</keyword>
<reference evidence="2" key="1">
    <citation type="journal article" date="2019" name="Int. J. Syst. Evol. Microbiol.">
        <title>The Global Catalogue of Microorganisms (GCM) 10K type strain sequencing project: providing services to taxonomists for standard genome sequencing and annotation.</title>
        <authorList>
            <consortium name="The Broad Institute Genomics Platform"/>
            <consortium name="The Broad Institute Genome Sequencing Center for Infectious Disease"/>
            <person name="Wu L."/>
            <person name="Ma J."/>
        </authorList>
    </citation>
    <scope>NUCLEOTIDE SEQUENCE [LARGE SCALE GENOMIC DNA]</scope>
    <source>
        <strain evidence="2">KCTC 52416</strain>
    </source>
</reference>
<name>A0ABV7JM34_9SPHI</name>
<comment type="caution">
    <text evidence="1">The sequence shown here is derived from an EMBL/GenBank/DDBJ whole genome shotgun (WGS) entry which is preliminary data.</text>
</comment>
<dbReference type="Proteomes" id="UP001595526">
    <property type="component" value="Unassembled WGS sequence"/>
</dbReference>
<accession>A0ABV7JM34</accession>
<evidence type="ECO:0000313" key="2">
    <source>
        <dbReference type="Proteomes" id="UP001595526"/>
    </source>
</evidence>
<dbReference type="RefSeq" id="WP_379024480.1">
    <property type="nucleotide sequence ID" value="NZ_JBHRTA010000038.1"/>
</dbReference>
<dbReference type="EMBL" id="JBHRTA010000038">
    <property type="protein sequence ID" value="MFC3199145.1"/>
    <property type="molecule type" value="Genomic_DNA"/>
</dbReference>
<gene>
    <name evidence="1" type="ORF">ACFOET_16085</name>
</gene>
<organism evidence="1 2">
    <name type="scientific">Parapedobacter deserti</name>
    <dbReference type="NCBI Taxonomy" id="1912957"/>
    <lineage>
        <taxon>Bacteria</taxon>
        <taxon>Pseudomonadati</taxon>
        <taxon>Bacteroidota</taxon>
        <taxon>Sphingobacteriia</taxon>
        <taxon>Sphingobacteriales</taxon>
        <taxon>Sphingobacteriaceae</taxon>
        <taxon>Parapedobacter</taxon>
    </lineage>
</organism>
<proteinExistence type="predicted"/>
<evidence type="ECO:0000313" key="1">
    <source>
        <dbReference type="EMBL" id="MFC3199145.1"/>
    </source>
</evidence>
<protein>
    <submittedName>
        <fullName evidence="1">Uncharacterized protein</fullName>
    </submittedName>
</protein>